<feature type="non-terminal residue" evidence="2">
    <location>
        <position position="1"/>
    </location>
</feature>
<name>A0ABQ8TA41_PERAM</name>
<reference evidence="2 3" key="1">
    <citation type="journal article" date="2022" name="Allergy">
        <title>Genome assembly and annotation of Periplaneta americana reveal a comprehensive cockroach allergen profile.</title>
        <authorList>
            <person name="Wang L."/>
            <person name="Xiong Q."/>
            <person name="Saelim N."/>
            <person name="Wang L."/>
            <person name="Nong W."/>
            <person name="Wan A.T."/>
            <person name="Shi M."/>
            <person name="Liu X."/>
            <person name="Cao Q."/>
            <person name="Hui J.H.L."/>
            <person name="Sookrung N."/>
            <person name="Leung T.F."/>
            <person name="Tungtrongchitr A."/>
            <person name="Tsui S.K.W."/>
        </authorList>
    </citation>
    <scope>NUCLEOTIDE SEQUENCE [LARGE SCALE GENOMIC DNA]</scope>
    <source>
        <strain evidence="2">PWHHKU_190912</strain>
    </source>
</reference>
<organism evidence="2 3">
    <name type="scientific">Periplaneta americana</name>
    <name type="common">American cockroach</name>
    <name type="synonym">Blatta americana</name>
    <dbReference type="NCBI Taxonomy" id="6978"/>
    <lineage>
        <taxon>Eukaryota</taxon>
        <taxon>Metazoa</taxon>
        <taxon>Ecdysozoa</taxon>
        <taxon>Arthropoda</taxon>
        <taxon>Hexapoda</taxon>
        <taxon>Insecta</taxon>
        <taxon>Pterygota</taxon>
        <taxon>Neoptera</taxon>
        <taxon>Polyneoptera</taxon>
        <taxon>Dictyoptera</taxon>
        <taxon>Blattodea</taxon>
        <taxon>Blattoidea</taxon>
        <taxon>Blattidae</taxon>
        <taxon>Blattinae</taxon>
        <taxon>Periplaneta</taxon>
    </lineage>
</organism>
<feature type="region of interest" description="Disordered" evidence="1">
    <location>
        <begin position="297"/>
        <end position="359"/>
    </location>
</feature>
<keyword evidence="3" id="KW-1185">Reference proteome</keyword>
<evidence type="ECO:0000313" key="3">
    <source>
        <dbReference type="Proteomes" id="UP001148838"/>
    </source>
</evidence>
<dbReference type="Proteomes" id="UP001148838">
    <property type="component" value="Unassembled WGS sequence"/>
</dbReference>
<proteinExistence type="predicted"/>
<dbReference type="EMBL" id="JAJSOF020000013">
    <property type="protein sequence ID" value="KAJ4443395.1"/>
    <property type="molecule type" value="Genomic_DNA"/>
</dbReference>
<sequence length="359" mass="40740">ILLSSTTKYLRTRFEYLTTLRNQHQALLSIPRHRNFSIHLFHREYKAPEFWWDLTFNKSAPITNVLNPPSKNLESGDRWRWSLNWAQGTSNVWIADGQEIWKAWTWEATRDHERFFFVTDLTGGGIIKVVDDDPKSLAGVNWLRDGRTGEITWNCVIEGKVSEPLTWSEWQIFTDENSTSTISFIKDKKRWGFQINDEMVMSKHCAAGSPVVGKRYCFANGKEIQSSVKIDPFTKISSNRRKRSPQFFEKVKETFKSWVQKIKDFFGGGDQQDGEGGKKCNTFIDLMVKLVNMIFGRRGGGGDSPPPYPPSEGGNNDDPPPPESGDTDSGGDPPGGADTPPADAEEIDPVQNESVRDWE</sequence>
<gene>
    <name evidence="2" type="ORF">ANN_05063</name>
</gene>
<accession>A0ABQ8TA41</accession>
<comment type="caution">
    <text evidence="2">The sequence shown here is derived from an EMBL/GenBank/DDBJ whole genome shotgun (WGS) entry which is preliminary data.</text>
</comment>
<evidence type="ECO:0000256" key="1">
    <source>
        <dbReference type="SAM" id="MobiDB-lite"/>
    </source>
</evidence>
<protein>
    <submittedName>
        <fullName evidence="2">Uncharacterized protein</fullName>
    </submittedName>
</protein>
<evidence type="ECO:0000313" key="2">
    <source>
        <dbReference type="EMBL" id="KAJ4443395.1"/>
    </source>
</evidence>